<dbReference type="EMBL" id="JAVFWL010000005">
    <property type="protein sequence ID" value="KAK6754779.1"/>
    <property type="molecule type" value="Genomic_DNA"/>
</dbReference>
<evidence type="ECO:0008006" key="7">
    <source>
        <dbReference type="Google" id="ProtNLM"/>
    </source>
</evidence>
<evidence type="ECO:0000259" key="3">
    <source>
        <dbReference type="PROSITE" id="PS01180"/>
    </source>
</evidence>
<gene>
    <name evidence="5" type="primary">Necator_chrV.g18436</name>
    <name evidence="5" type="ORF">RB195_013645</name>
</gene>
<sequence>MANYGQRAPTRTRSGIGTREMIMFNPYLLRHSENVYNPDVGHQRQTTMAPAPELASKEFNKVVDQLWKEKKDDYIDSPEQFFNDINEMFEDRKLFISLHTSEVLPGYLVSARCMVQNTLAPEYFPLSCTVSDGTEKIETTGCLRDHFGENITDVVDHGNHGCRNCYKMIMVPGAADWWIDEFNQTHTTALCKNDEDQMDVESPGPAPTKVSEFIAKVFDNGAPELKPNTVVDVYGYLSAPIHSNSDSEGSTAAPNHFSVHVLRFKEVTHIPSTVTEPRTLPELCSLRSEIVKEISSVLGSSAAADIFVNFLVSTTYSRPGGTPLCFLPLNIVGVADEESAGSIISMVKHLIPKVKVLTLTPDLLCKKRFAPVKNYEADDLLQGELQLSNGTALIIDETQLPVGSFPVNGFVEENLKVLEDLIVDHRMHYDYGFYKIPMDVDYNVLILSKKESRFFKTPFRIPLGSSGEIPPSFGNIEHKRQFIQQSRVSVSKVSLKDEVSKKIQDSFVSMCSSLDAKTDKAALLNEMLIMSRLVASSNGSESVEFKHWEHAIQISSANSVLSIVWSTHQYTLMVRFGTLLAATFLYVNANCPPGYTDGNNDICYKVYSNHSNYFDASSQCDSDGGRLASIHNAFVDLIQQMAEKAASLVWLGLRCPDATVSNCKWDDGQGAPYPYNAFLQGNPSITGECVLMMISGKADGQWISGDCDNMQIGFACQMGKQGNSPPPRYFDRCTMYNSVELHQWIKTTVEKSKYSESLFIFAIVPSCGDYNEYGGKCYKAYDERLSYDAAESLCNGECGHLVSIHSLNENMMVYDLLPNNENYARIGLKHSDVSFAWSDNTTYDYDNFGNSNPAFGDCVAMSLIPELVEKERWITISCTVELPFVCERAQGACLGPATTSVPTLAPPTCNGAYFMEENGTFYSPGYPASYHDYKTCIYVMTVTPGDLVQIHFVDVQLSAPSIIELYNNFADVDPFEIISSDIPSTKYFASTTNVMKMAFVAGNNGSAINRWEAVFSSKSKTVTTISTVTVTPSPLNPSGCNENSVVPSNITSPRYPANYPPLTQCRYQLTSDSSHRIQLTFGAIDTEQCCDIIDVYDFDGSPYYPLLDRFSGQIAAGAKVFKSSMNQLFVDFYSDSINQRSGFTAVAVPIL</sequence>
<dbReference type="Pfam" id="PF09739">
    <property type="entry name" value="MCM_bind"/>
    <property type="match status" value="2"/>
</dbReference>
<dbReference type="Gene3D" id="3.10.100.10">
    <property type="entry name" value="Mannose-Binding Protein A, subunit A"/>
    <property type="match status" value="2"/>
</dbReference>
<dbReference type="InterPro" id="IPR018378">
    <property type="entry name" value="C-type_lectin_CS"/>
</dbReference>
<proteinExistence type="predicted"/>
<keyword evidence="1 2" id="KW-1015">Disulfide bond</keyword>
<dbReference type="CDD" id="cd00037">
    <property type="entry name" value="CLECT"/>
    <property type="match status" value="2"/>
</dbReference>
<dbReference type="PROSITE" id="PS01180">
    <property type="entry name" value="CUB"/>
    <property type="match status" value="2"/>
</dbReference>
<dbReference type="SMART" id="SM00042">
    <property type="entry name" value="CUB"/>
    <property type="match status" value="2"/>
</dbReference>
<dbReference type="InterPro" id="IPR001304">
    <property type="entry name" value="C-type_lectin-like"/>
</dbReference>
<organism evidence="5 6">
    <name type="scientific">Necator americanus</name>
    <name type="common">Human hookworm</name>
    <dbReference type="NCBI Taxonomy" id="51031"/>
    <lineage>
        <taxon>Eukaryota</taxon>
        <taxon>Metazoa</taxon>
        <taxon>Ecdysozoa</taxon>
        <taxon>Nematoda</taxon>
        <taxon>Chromadorea</taxon>
        <taxon>Rhabditida</taxon>
        <taxon>Rhabditina</taxon>
        <taxon>Rhabditomorpha</taxon>
        <taxon>Strongyloidea</taxon>
        <taxon>Ancylostomatidae</taxon>
        <taxon>Bunostominae</taxon>
        <taxon>Necator</taxon>
    </lineage>
</organism>
<comment type="caution">
    <text evidence="2">Lacks conserved residue(s) required for the propagation of feature annotation.</text>
</comment>
<accession>A0ABR1DWM2</accession>
<dbReference type="Proteomes" id="UP001303046">
    <property type="component" value="Unassembled WGS sequence"/>
</dbReference>
<dbReference type="PROSITE" id="PS50041">
    <property type="entry name" value="C_TYPE_LECTIN_2"/>
    <property type="match status" value="2"/>
</dbReference>
<dbReference type="Gene3D" id="2.60.120.290">
    <property type="entry name" value="Spermadhesin, CUB domain"/>
    <property type="match status" value="2"/>
</dbReference>
<dbReference type="InterPro" id="IPR000859">
    <property type="entry name" value="CUB_dom"/>
</dbReference>
<comment type="caution">
    <text evidence="5">The sequence shown here is derived from an EMBL/GenBank/DDBJ whole genome shotgun (WGS) entry which is preliminary data.</text>
</comment>
<dbReference type="InterPro" id="IPR016186">
    <property type="entry name" value="C-type_lectin-like/link_sf"/>
</dbReference>
<dbReference type="Pfam" id="PF00431">
    <property type="entry name" value="CUB"/>
    <property type="match status" value="2"/>
</dbReference>
<reference evidence="5 6" key="1">
    <citation type="submission" date="2023-08" db="EMBL/GenBank/DDBJ databases">
        <title>A Necator americanus chromosomal reference genome.</title>
        <authorList>
            <person name="Ilik V."/>
            <person name="Petrzelkova K.J."/>
            <person name="Pardy F."/>
            <person name="Fuh T."/>
            <person name="Niatou-Singa F.S."/>
            <person name="Gouil Q."/>
            <person name="Baker L."/>
            <person name="Ritchie M.E."/>
            <person name="Jex A.R."/>
            <person name="Gazzola D."/>
            <person name="Li H."/>
            <person name="Toshio Fujiwara R."/>
            <person name="Zhan B."/>
            <person name="Aroian R.V."/>
            <person name="Pafco B."/>
            <person name="Schwarz E.M."/>
        </authorList>
    </citation>
    <scope>NUCLEOTIDE SEQUENCE [LARGE SCALE GENOMIC DNA]</scope>
    <source>
        <strain evidence="5 6">Aroian</strain>
        <tissue evidence="5">Whole animal</tissue>
    </source>
</reference>
<feature type="disulfide bond" evidence="2">
    <location>
        <begin position="909"/>
        <end position="936"/>
    </location>
</feature>
<evidence type="ECO:0000313" key="6">
    <source>
        <dbReference type="Proteomes" id="UP001303046"/>
    </source>
</evidence>
<feature type="domain" description="CUB" evidence="3">
    <location>
        <begin position="1038"/>
        <end position="1150"/>
    </location>
</feature>
<evidence type="ECO:0000256" key="2">
    <source>
        <dbReference type="PROSITE-ProRule" id="PRU00059"/>
    </source>
</evidence>
<dbReference type="InterPro" id="IPR016187">
    <property type="entry name" value="CTDL_fold"/>
</dbReference>
<dbReference type="SUPFAM" id="SSF56436">
    <property type="entry name" value="C-type lectin-like"/>
    <property type="match status" value="2"/>
</dbReference>
<name>A0ABR1DWM2_NECAM</name>
<keyword evidence="6" id="KW-1185">Reference proteome</keyword>
<feature type="domain" description="C-type lectin" evidence="4">
    <location>
        <begin position="773"/>
        <end position="887"/>
    </location>
</feature>
<dbReference type="PROSITE" id="PS00615">
    <property type="entry name" value="C_TYPE_LECTIN_1"/>
    <property type="match status" value="1"/>
</dbReference>
<dbReference type="Pfam" id="PF00059">
    <property type="entry name" value="Lectin_C"/>
    <property type="match status" value="2"/>
</dbReference>
<dbReference type="SUPFAM" id="SSF49854">
    <property type="entry name" value="Spermadhesin, CUB domain"/>
    <property type="match status" value="2"/>
</dbReference>
<evidence type="ECO:0000313" key="5">
    <source>
        <dbReference type="EMBL" id="KAK6754779.1"/>
    </source>
</evidence>
<evidence type="ECO:0000259" key="4">
    <source>
        <dbReference type="PROSITE" id="PS50041"/>
    </source>
</evidence>
<dbReference type="CDD" id="cd00041">
    <property type="entry name" value="CUB"/>
    <property type="match status" value="2"/>
</dbReference>
<evidence type="ECO:0000256" key="1">
    <source>
        <dbReference type="ARBA" id="ARBA00023157"/>
    </source>
</evidence>
<protein>
    <recommendedName>
        <fullName evidence="7">Lectin C-type domain protein</fullName>
    </recommendedName>
</protein>
<dbReference type="InterPro" id="IPR050976">
    <property type="entry name" value="Snaclec"/>
</dbReference>
<feature type="domain" description="CUB" evidence="3">
    <location>
        <begin position="909"/>
        <end position="1018"/>
    </location>
</feature>
<dbReference type="InterPro" id="IPR019140">
    <property type="entry name" value="MCM_complex-bd"/>
</dbReference>
<dbReference type="PANTHER" id="PTHR22991:SF41">
    <property type="entry name" value="CUB DOMAIN-CONTAINING PROTEIN-RELATED"/>
    <property type="match status" value="1"/>
</dbReference>
<dbReference type="InterPro" id="IPR035914">
    <property type="entry name" value="Sperma_CUB_dom_sf"/>
</dbReference>
<feature type="domain" description="C-type lectin" evidence="4">
    <location>
        <begin position="599"/>
        <end position="708"/>
    </location>
</feature>
<dbReference type="SMART" id="SM00034">
    <property type="entry name" value="CLECT"/>
    <property type="match status" value="2"/>
</dbReference>
<dbReference type="PANTHER" id="PTHR22991">
    <property type="entry name" value="PROTEIN CBG13490"/>
    <property type="match status" value="1"/>
</dbReference>